<evidence type="ECO:0000256" key="2">
    <source>
        <dbReference type="PIRSR" id="PIRSR006232-1"/>
    </source>
</evidence>
<accession>A0A315ZFT6</accession>
<feature type="binding site" evidence="2">
    <location>
        <position position="54"/>
    </location>
    <ligand>
        <name>Fe cation</name>
        <dbReference type="ChEBI" id="CHEBI:24875"/>
    </ligand>
</feature>
<dbReference type="OrthoDB" id="321327at2"/>
<name>A0A315ZFT6_SEDFL</name>
<dbReference type="EMBL" id="QGDO01000001">
    <property type="protein sequence ID" value="PWJ44172.1"/>
    <property type="molecule type" value="Genomic_DNA"/>
</dbReference>
<dbReference type="Proteomes" id="UP000245535">
    <property type="component" value="Unassembled WGS sequence"/>
</dbReference>
<reference evidence="6 7" key="1">
    <citation type="submission" date="2018-03" db="EMBL/GenBank/DDBJ databases">
        <title>Genomic Encyclopedia of Archaeal and Bacterial Type Strains, Phase II (KMG-II): from individual species to whole genera.</title>
        <authorList>
            <person name="Goeker M."/>
        </authorList>
    </citation>
    <scope>NUCLEOTIDE SEQUENCE [LARGE SCALE GENOMIC DNA]</scope>
    <source>
        <strain evidence="6 7">DSM 28229</strain>
    </source>
</reference>
<gene>
    <name evidence="6" type="ORF">BC781_101522</name>
</gene>
<dbReference type="CDD" id="cd02247">
    <property type="entry name" value="cupin_pirin_C"/>
    <property type="match status" value="1"/>
</dbReference>
<feature type="binding site" evidence="2">
    <location>
        <position position="96"/>
    </location>
    <ligand>
        <name>Fe cation</name>
        <dbReference type="ChEBI" id="CHEBI:24875"/>
    </ligand>
</feature>
<dbReference type="RefSeq" id="WP_109615684.1">
    <property type="nucleotide sequence ID" value="NZ_QGDO01000001.1"/>
</dbReference>
<dbReference type="InterPro" id="IPR003829">
    <property type="entry name" value="Pirin_N_dom"/>
</dbReference>
<comment type="cofactor">
    <cofactor evidence="2">
        <name>Fe cation</name>
        <dbReference type="ChEBI" id="CHEBI:24875"/>
    </cofactor>
    <text evidence="2">Binds 1 Fe cation per subunit.</text>
</comment>
<dbReference type="Pfam" id="PF05726">
    <property type="entry name" value="Pirin_C"/>
    <property type="match status" value="1"/>
</dbReference>
<evidence type="ECO:0000313" key="6">
    <source>
        <dbReference type="EMBL" id="PWJ44172.1"/>
    </source>
</evidence>
<organism evidence="6 7">
    <name type="scientific">Sediminitomix flava</name>
    <dbReference type="NCBI Taxonomy" id="379075"/>
    <lineage>
        <taxon>Bacteria</taxon>
        <taxon>Pseudomonadati</taxon>
        <taxon>Bacteroidota</taxon>
        <taxon>Cytophagia</taxon>
        <taxon>Cytophagales</taxon>
        <taxon>Flammeovirgaceae</taxon>
        <taxon>Sediminitomix</taxon>
    </lineage>
</organism>
<comment type="caution">
    <text evidence="6">The sequence shown here is derived from an EMBL/GenBank/DDBJ whole genome shotgun (WGS) entry which is preliminary data.</text>
</comment>
<dbReference type="SUPFAM" id="SSF51182">
    <property type="entry name" value="RmlC-like cupins"/>
    <property type="match status" value="1"/>
</dbReference>
<dbReference type="AlphaFoldDB" id="A0A315ZFT6"/>
<evidence type="ECO:0000256" key="1">
    <source>
        <dbReference type="ARBA" id="ARBA00008416"/>
    </source>
</evidence>
<protein>
    <submittedName>
        <fullName evidence="6">Redox-sensitive bicupin YhaK (Pirin superfamily)</fullName>
    </submittedName>
</protein>
<dbReference type="InterPro" id="IPR014710">
    <property type="entry name" value="RmlC-like_jellyroll"/>
</dbReference>
<evidence type="ECO:0000313" key="7">
    <source>
        <dbReference type="Proteomes" id="UP000245535"/>
    </source>
</evidence>
<keyword evidence="2" id="KW-0479">Metal-binding</keyword>
<feature type="domain" description="Pirin C-terminal" evidence="5">
    <location>
        <begin position="170"/>
        <end position="258"/>
    </location>
</feature>
<feature type="binding site" evidence="2">
    <location>
        <position position="52"/>
    </location>
    <ligand>
        <name>Fe cation</name>
        <dbReference type="ChEBI" id="CHEBI:24875"/>
    </ligand>
</feature>
<dbReference type="GO" id="GO:0046872">
    <property type="term" value="F:metal ion binding"/>
    <property type="evidence" value="ECO:0007669"/>
    <property type="project" value="UniProtKB-KW"/>
</dbReference>
<sequence length="275" mass="30579">MKESRNLKRIQEARNGIQHIVNSEVRNELKPIVFFDAGKFNNTANGFKIDSHPHSGIGIITYFHGTDLHHSDSGHNKGIIHDGGVQWIRAGGGVWHEEAYRRKHDAPLLGSWSGSIHQLWVQLPPEFEESDVAYANLKKEDIPTVANVKVIAGEYQGTTGLFDIPLNLTYLDVYLNEGEEWSFKTPKGQTTGFIYTREGELALGSDLIANSSMGILENNEGHIKVQALSKESHFILVTAEPSSFPILAQGGQIHTNRASLERSLVRIQELGLINH</sequence>
<dbReference type="PIRSF" id="PIRSF006232">
    <property type="entry name" value="Pirin"/>
    <property type="match status" value="1"/>
</dbReference>
<proteinExistence type="inferred from homology"/>
<dbReference type="InterPro" id="IPR011051">
    <property type="entry name" value="RmlC_Cupin_sf"/>
</dbReference>
<keyword evidence="7" id="KW-1185">Reference proteome</keyword>
<dbReference type="InterPro" id="IPR012093">
    <property type="entry name" value="Pirin"/>
</dbReference>
<dbReference type="PANTHER" id="PTHR13903:SF8">
    <property type="entry name" value="PIRIN"/>
    <property type="match status" value="1"/>
</dbReference>
<evidence type="ECO:0000259" key="4">
    <source>
        <dbReference type="Pfam" id="PF02678"/>
    </source>
</evidence>
<feature type="domain" description="Pirin N-terminal" evidence="4">
    <location>
        <begin position="24"/>
        <end position="121"/>
    </location>
</feature>
<dbReference type="Gene3D" id="2.60.120.10">
    <property type="entry name" value="Jelly Rolls"/>
    <property type="match status" value="1"/>
</dbReference>
<dbReference type="Pfam" id="PF02678">
    <property type="entry name" value="Pirin"/>
    <property type="match status" value="1"/>
</dbReference>
<keyword evidence="2" id="KW-0408">Iron</keyword>
<comment type="similarity">
    <text evidence="1 3">Belongs to the pirin family.</text>
</comment>
<dbReference type="PANTHER" id="PTHR13903">
    <property type="entry name" value="PIRIN-RELATED"/>
    <property type="match status" value="1"/>
</dbReference>
<evidence type="ECO:0000259" key="5">
    <source>
        <dbReference type="Pfam" id="PF05726"/>
    </source>
</evidence>
<dbReference type="InterPro" id="IPR008778">
    <property type="entry name" value="Pirin_C_dom"/>
</dbReference>
<feature type="binding site" evidence="2">
    <location>
        <position position="98"/>
    </location>
    <ligand>
        <name>Fe cation</name>
        <dbReference type="ChEBI" id="CHEBI:24875"/>
    </ligand>
</feature>
<evidence type="ECO:0000256" key="3">
    <source>
        <dbReference type="RuleBase" id="RU003457"/>
    </source>
</evidence>